<evidence type="ECO:0000313" key="3">
    <source>
        <dbReference type="EMBL" id="MBW7461718.1"/>
    </source>
</evidence>
<dbReference type="PANTHER" id="PTHR33307">
    <property type="entry name" value="ALPHA-RHAMNOSIDASE (EUROFUNG)"/>
    <property type="match status" value="1"/>
</dbReference>
<dbReference type="Pfam" id="PF05592">
    <property type="entry name" value="Bac_rhamnosid"/>
    <property type="match status" value="1"/>
</dbReference>
<evidence type="ECO:0000313" key="4">
    <source>
        <dbReference type="Proteomes" id="UP001519887"/>
    </source>
</evidence>
<sequence length="163" mass="18367">KIEELQPIALITTPAGETVIDMGQNMVGWVRFTVTGQEGHEVSLQHAEVLDQEGNFYTENLRSAKQAIRYILKGQGHETFEPHFTFQGFRYVKLTGFSEPVKLADFTGVVLHSDMEVTGDFECSDPLINQLQHNILWGQKGNFLDVPTDCPQRDERLGWTGDA</sequence>
<name>A0ABS7CLD6_9BACL</name>
<evidence type="ECO:0000259" key="2">
    <source>
        <dbReference type="Pfam" id="PF17389"/>
    </source>
</evidence>
<gene>
    <name evidence="3" type="ORF">K0U00_47460</name>
</gene>
<accession>A0ABS7CLD6</accession>
<organism evidence="3 4">
    <name type="scientific">Paenibacillus sepulcri</name>
    <dbReference type="NCBI Taxonomy" id="359917"/>
    <lineage>
        <taxon>Bacteria</taxon>
        <taxon>Bacillati</taxon>
        <taxon>Bacillota</taxon>
        <taxon>Bacilli</taxon>
        <taxon>Bacillales</taxon>
        <taxon>Paenibacillaceae</taxon>
        <taxon>Paenibacillus</taxon>
    </lineage>
</organism>
<feature type="domain" description="Alpha-L-rhamnosidase six-hairpin glycosidase" evidence="2">
    <location>
        <begin position="118"/>
        <end position="163"/>
    </location>
</feature>
<dbReference type="InterPro" id="IPR008902">
    <property type="entry name" value="Rhamnosid_concanavalin"/>
</dbReference>
<dbReference type="Pfam" id="PF17389">
    <property type="entry name" value="Bac_rhamnosid6H"/>
    <property type="match status" value="1"/>
</dbReference>
<feature type="domain" description="Alpha-L-rhamnosidase concanavalin-like" evidence="1">
    <location>
        <begin position="12"/>
        <end position="112"/>
    </location>
</feature>
<keyword evidence="4" id="KW-1185">Reference proteome</keyword>
<evidence type="ECO:0000259" key="1">
    <source>
        <dbReference type="Pfam" id="PF05592"/>
    </source>
</evidence>
<dbReference type="Gene3D" id="1.50.10.10">
    <property type="match status" value="1"/>
</dbReference>
<dbReference type="EMBL" id="JAHZIK010003207">
    <property type="protein sequence ID" value="MBW7461718.1"/>
    <property type="molecule type" value="Genomic_DNA"/>
</dbReference>
<protein>
    <submittedName>
        <fullName evidence="3">Family 78 glycoside hydrolase catalytic domain</fullName>
    </submittedName>
</protein>
<dbReference type="Proteomes" id="UP001519887">
    <property type="component" value="Unassembled WGS sequence"/>
</dbReference>
<dbReference type="PANTHER" id="PTHR33307:SF6">
    <property type="entry name" value="ALPHA-RHAMNOSIDASE (EUROFUNG)-RELATED"/>
    <property type="match status" value="1"/>
</dbReference>
<feature type="non-terminal residue" evidence="3">
    <location>
        <position position="1"/>
    </location>
</feature>
<proteinExistence type="predicted"/>
<comment type="caution">
    <text evidence="3">The sequence shown here is derived from an EMBL/GenBank/DDBJ whole genome shotgun (WGS) entry which is preliminary data.</text>
</comment>
<dbReference type="GO" id="GO:0016787">
    <property type="term" value="F:hydrolase activity"/>
    <property type="evidence" value="ECO:0007669"/>
    <property type="project" value="UniProtKB-KW"/>
</dbReference>
<feature type="non-terminal residue" evidence="3">
    <location>
        <position position="163"/>
    </location>
</feature>
<dbReference type="Gene3D" id="2.60.120.260">
    <property type="entry name" value="Galactose-binding domain-like"/>
    <property type="match status" value="1"/>
</dbReference>
<reference evidence="3 4" key="1">
    <citation type="submission" date="2021-07" db="EMBL/GenBank/DDBJ databases">
        <title>Paenibacillus radiodurans sp. nov., isolated from the southeastern edge of Tengger Desert.</title>
        <authorList>
            <person name="Zhang G."/>
        </authorList>
    </citation>
    <scope>NUCLEOTIDE SEQUENCE [LARGE SCALE GENOMIC DNA]</scope>
    <source>
        <strain evidence="3 4">CCM 7311</strain>
    </source>
</reference>
<keyword evidence="3" id="KW-0378">Hydrolase</keyword>
<dbReference type="InterPro" id="IPR016007">
    <property type="entry name" value="Alpha_rhamnosid"/>
</dbReference>
<dbReference type="InterPro" id="IPR035396">
    <property type="entry name" value="Bac_rhamnosid6H"/>
</dbReference>
<dbReference type="InterPro" id="IPR012341">
    <property type="entry name" value="6hp_glycosidase-like_sf"/>
</dbReference>